<dbReference type="GO" id="GO:0006508">
    <property type="term" value="P:proteolysis"/>
    <property type="evidence" value="ECO:0007669"/>
    <property type="project" value="UniProtKB-KW"/>
</dbReference>
<dbReference type="PROSITE" id="PS51257">
    <property type="entry name" value="PROKAR_LIPOPROTEIN"/>
    <property type="match status" value="1"/>
</dbReference>
<dbReference type="RefSeq" id="WP_132326115.1">
    <property type="nucleotide sequence ID" value="NZ_FWZT01000041.1"/>
</dbReference>
<keyword evidence="6" id="KW-1185">Reference proteome</keyword>
<feature type="region of interest" description="Disordered" evidence="4">
    <location>
        <begin position="23"/>
        <end position="44"/>
    </location>
</feature>
<dbReference type="EMBL" id="FWZT01000041">
    <property type="protein sequence ID" value="SMF82438.1"/>
    <property type="molecule type" value="Genomic_DNA"/>
</dbReference>
<accession>A0A1Y6CQF0</accession>
<proteinExistence type="predicted"/>
<evidence type="ECO:0000256" key="4">
    <source>
        <dbReference type="SAM" id="MobiDB-lite"/>
    </source>
</evidence>
<name>A0A1Y6CQF0_9BACT</name>
<evidence type="ECO:0000256" key="2">
    <source>
        <dbReference type="ARBA" id="ARBA00022729"/>
    </source>
</evidence>
<gene>
    <name evidence="5" type="ORF">SAMN06296036_14110</name>
</gene>
<keyword evidence="2" id="KW-0732">Signal</keyword>
<dbReference type="Pfam" id="PF05576">
    <property type="entry name" value="Peptidase_S37"/>
    <property type="match status" value="1"/>
</dbReference>
<dbReference type="SUPFAM" id="SSF53474">
    <property type="entry name" value="alpha/beta-Hydrolases"/>
    <property type="match status" value="1"/>
</dbReference>
<dbReference type="Proteomes" id="UP000192907">
    <property type="component" value="Unassembled WGS sequence"/>
</dbReference>
<evidence type="ECO:0000313" key="5">
    <source>
        <dbReference type="EMBL" id="SMF82438.1"/>
    </source>
</evidence>
<protein>
    <submittedName>
        <fullName evidence="5">PS-10 peptidase S37</fullName>
    </submittedName>
</protein>
<evidence type="ECO:0000256" key="3">
    <source>
        <dbReference type="ARBA" id="ARBA00022801"/>
    </source>
</evidence>
<keyword evidence="3" id="KW-0378">Hydrolase</keyword>
<organism evidence="5 6">
    <name type="scientific">Pseudobacteriovorax antillogorgiicola</name>
    <dbReference type="NCBI Taxonomy" id="1513793"/>
    <lineage>
        <taxon>Bacteria</taxon>
        <taxon>Pseudomonadati</taxon>
        <taxon>Bdellovibrionota</taxon>
        <taxon>Oligoflexia</taxon>
        <taxon>Oligoflexales</taxon>
        <taxon>Pseudobacteriovoracaceae</taxon>
        <taxon>Pseudobacteriovorax</taxon>
    </lineage>
</organism>
<dbReference type="GO" id="GO:0008239">
    <property type="term" value="F:dipeptidyl-peptidase activity"/>
    <property type="evidence" value="ECO:0007669"/>
    <property type="project" value="TreeGrafter"/>
</dbReference>
<dbReference type="OrthoDB" id="3979391at2"/>
<dbReference type="AlphaFoldDB" id="A0A1Y6CQF0"/>
<evidence type="ECO:0000313" key="6">
    <source>
        <dbReference type="Proteomes" id="UP000192907"/>
    </source>
</evidence>
<dbReference type="Gene3D" id="3.40.50.1820">
    <property type="entry name" value="alpha/beta hydrolase"/>
    <property type="match status" value="2"/>
</dbReference>
<keyword evidence="1" id="KW-0645">Protease</keyword>
<evidence type="ECO:0000256" key="1">
    <source>
        <dbReference type="ARBA" id="ARBA00022670"/>
    </source>
</evidence>
<dbReference type="STRING" id="1513793.SAMN06296036_14110"/>
<dbReference type="InterPro" id="IPR029058">
    <property type="entry name" value="AB_hydrolase_fold"/>
</dbReference>
<dbReference type="InterPro" id="IPR008761">
    <property type="entry name" value="Peptidase_S37"/>
</dbReference>
<sequence>MISKLIFLATVLTAFGCDSNKLSNRAPQRAPASAEQADKQATPQQMDPALLNIEDFLKSKETKIKFSAAGQANGMTAYVMKVKQAIDHEDPDDGTFEQVVTLIYKGADRPTVFVTQGYNNLIFGQVELAKMFDANQIAVEYRYFGESIPQDNFEHLNIWQAATDHHELIKMFKEHFTGKWLTTGASKGGMSAVFHRRYYPNDVDVTVPYVAPISYASPDVRYIEYLDNIGPQSCKDSLANFQSAGLQVRQEVETIMTDFYTETDQPTEDVPFAFEDMIVGFPWGFWQYSSVDNCPNLPDTNSQATDFARALLEPPASGDIPELEFDLVSETSFDFDLNPPYLYQAARELGSPLQIGNIDAIADSLTFITPESLQNIPQDPTHDPSVMEDIQKWVQDEGDRILFIYGENDPWTGSPFDLGSNDKIFRYIAPAGNHGANIMGLGPEDRQQAMAQLSQWLEEPAQSTDLGLTYSNQKQFQVQIQTRSSILRKYFYKKNQLD</sequence>
<reference evidence="6" key="1">
    <citation type="submission" date="2017-04" db="EMBL/GenBank/DDBJ databases">
        <authorList>
            <person name="Varghese N."/>
            <person name="Submissions S."/>
        </authorList>
    </citation>
    <scope>NUCLEOTIDE SEQUENCE [LARGE SCALE GENOMIC DNA]</scope>
    <source>
        <strain evidence="6">RKEM611</strain>
    </source>
</reference>
<dbReference type="ESTHER" id="9prot-a0a1y6cqf0">
    <property type="family name" value="Peptidase_S37"/>
</dbReference>
<dbReference type="PANTHER" id="PTHR11010">
    <property type="entry name" value="PROTEASE S28 PRO-X CARBOXYPEPTIDASE-RELATED"/>
    <property type="match status" value="1"/>
</dbReference>
<dbReference type="PANTHER" id="PTHR11010:SF38">
    <property type="entry name" value="LYSOSOMAL PRO-X CARBOXYPEPTIDASE"/>
    <property type="match status" value="1"/>
</dbReference>